<dbReference type="SUPFAM" id="SSF53383">
    <property type="entry name" value="PLP-dependent transferases"/>
    <property type="match status" value="1"/>
</dbReference>
<dbReference type="AlphaFoldDB" id="A0A7N0SXF0"/>
<dbReference type="GO" id="GO:0016847">
    <property type="term" value="F:1-aminocyclopropane-1-carboxylate synthase activity"/>
    <property type="evidence" value="ECO:0007669"/>
    <property type="project" value="UniProtKB-ARBA"/>
</dbReference>
<dbReference type="InterPro" id="IPR050478">
    <property type="entry name" value="Ethylene_sulfur-biosynth"/>
</dbReference>
<dbReference type="EnsemblPlants" id="Kaladp0011s1177.1.v1.1">
    <property type="protein sequence ID" value="Kaladp0011s1177.1.v1.1"/>
    <property type="gene ID" value="Kaladp0011s1177.v1.1"/>
</dbReference>
<dbReference type="Gene3D" id="3.90.1150.10">
    <property type="entry name" value="Aspartate Aminotransferase, domain 1"/>
    <property type="match status" value="1"/>
</dbReference>
<dbReference type="InterPro" id="IPR004838">
    <property type="entry name" value="NHTrfase_class1_PyrdxlP-BS"/>
</dbReference>
<dbReference type="Gramene" id="Kaladp0011s1177.1.v1.1">
    <property type="protein sequence ID" value="Kaladp0011s1177.1.v1.1"/>
    <property type="gene ID" value="Kaladp0011s1177.v1.1"/>
</dbReference>
<organism evidence="4 5">
    <name type="scientific">Kalanchoe fedtschenkoi</name>
    <name type="common">Lavender scallops</name>
    <name type="synonym">South American air plant</name>
    <dbReference type="NCBI Taxonomy" id="63787"/>
    <lineage>
        <taxon>Eukaryota</taxon>
        <taxon>Viridiplantae</taxon>
        <taxon>Streptophyta</taxon>
        <taxon>Embryophyta</taxon>
        <taxon>Tracheophyta</taxon>
        <taxon>Spermatophyta</taxon>
        <taxon>Magnoliopsida</taxon>
        <taxon>eudicotyledons</taxon>
        <taxon>Gunneridae</taxon>
        <taxon>Pentapetalae</taxon>
        <taxon>Saxifragales</taxon>
        <taxon>Crassulaceae</taxon>
        <taxon>Kalanchoe</taxon>
    </lineage>
</organism>
<comment type="similarity">
    <text evidence="1">Belongs to the class-I pyridoxal-phosphate-dependent aminotransferase family.</text>
</comment>
<reference evidence="4" key="1">
    <citation type="submission" date="2021-01" db="UniProtKB">
        <authorList>
            <consortium name="EnsemblPlants"/>
        </authorList>
    </citation>
    <scope>IDENTIFICATION</scope>
</reference>
<evidence type="ECO:0000313" key="4">
    <source>
        <dbReference type="EnsemblPlants" id="Kaladp0011s1177.1.v1.1"/>
    </source>
</evidence>
<dbReference type="CDD" id="cd00609">
    <property type="entry name" value="AAT_like"/>
    <property type="match status" value="1"/>
</dbReference>
<dbReference type="PANTHER" id="PTHR43795">
    <property type="entry name" value="BIFUNCTIONAL ASPARTATE AMINOTRANSFERASE AND GLUTAMATE/ASPARTATE-PREPHENATE AMINOTRANSFERASE-RELATED"/>
    <property type="match status" value="1"/>
</dbReference>
<protein>
    <recommendedName>
        <fullName evidence="3">Aminotransferase class I/classII large domain-containing protein</fullName>
    </recommendedName>
</protein>
<evidence type="ECO:0000313" key="5">
    <source>
        <dbReference type="Proteomes" id="UP000594263"/>
    </source>
</evidence>
<evidence type="ECO:0000256" key="1">
    <source>
        <dbReference type="ARBA" id="ARBA00007441"/>
    </source>
</evidence>
<dbReference type="Proteomes" id="UP000594263">
    <property type="component" value="Unplaced"/>
</dbReference>
<accession>A0A7N0SXF0</accession>
<dbReference type="Gene3D" id="3.40.640.10">
    <property type="entry name" value="Type I PLP-dependent aspartate aminotransferase-like (Major domain)"/>
    <property type="match status" value="1"/>
</dbReference>
<keyword evidence="5" id="KW-1185">Reference proteome</keyword>
<feature type="domain" description="Aminotransferase class I/classII large" evidence="3">
    <location>
        <begin position="39"/>
        <end position="421"/>
    </location>
</feature>
<dbReference type="InterPro" id="IPR015424">
    <property type="entry name" value="PyrdxlP-dep_Trfase"/>
</dbReference>
<proteinExistence type="inferred from homology"/>
<dbReference type="GO" id="GO:0008483">
    <property type="term" value="F:transaminase activity"/>
    <property type="evidence" value="ECO:0007669"/>
    <property type="project" value="TreeGrafter"/>
</dbReference>
<sequence length="440" mass="49881">MLSKKATSDTHGQDSPYFLGWQEYEKNPYAKGTNPGGIIQMGLAENQLCFDLLQSWLARNPDVLELTRNGESQFKELALFQDYHGLQALKENLVKFMSEIRGHKVTYDPSKLVLTAGSTSGNETLMFCLADPGQAFLLPTPYYPGFDRDLKWRTGVEIVPIVCSSWNGFRITRSALEDAFLLSRKLSLEVKGILITNPSNPLGTTMTETEFDLLIEFATEKQVHIVSDEIYSGTTFAKRFSGIVQRLMRKELEETEIWNRVHVVYSLSKDLGVPGFRVGMIYSNNDLVVSAATKMSSFGLISSQTQFLLASILNDRIFTKRYITENKRRLRQRKEMLVEGLAEAGIRCLDSDAGLFCWVDMRKLMTSDTVEGEIELWKILVYRVGINVSPGSSCHCVEPGWFRMCFANMSRETLALGIRRIKKFACQAQWEIRTRFLTAG</sequence>
<dbReference type="PROSITE" id="PS00105">
    <property type="entry name" value="AA_TRANSFER_CLASS_1"/>
    <property type="match status" value="1"/>
</dbReference>
<evidence type="ECO:0000256" key="2">
    <source>
        <dbReference type="ARBA" id="ARBA00022898"/>
    </source>
</evidence>
<dbReference type="OMA" id="NPQGRCY"/>
<dbReference type="InterPro" id="IPR015421">
    <property type="entry name" value="PyrdxlP-dep_Trfase_major"/>
</dbReference>
<dbReference type="InterPro" id="IPR004839">
    <property type="entry name" value="Aminotransferase_I/II_large"/>
</dbReference>
<dbReference type="PANTHER" id="PTHR43795:SF44">
    <property type="entry name" value="1-AMINOCYCLOPROPANE-1-CARBOXYLATE SYNTHASE 3-LIKE"/>
    <property type="match status" value="1"/>
</dbReference>
<dbReference type="PRINTS" id="PR00753">
    <property type="entry name" value="ACCSYNTHASE"/>
</dbReference>
<keyword evidence="2" id="KW-0663">Pyridoxal phosphate</keyword>
<name>A0A7N0SXF0_KALFE</name>
<dbReference type="Pfam" id="PF00155">
    <property type="entry name" value="Aminotran_1_2"/>
    <property type="match status" value="1"/>
</dbReference>
<evidence type="ECO:0000259" key="3">
    <source>
        <dbReference type="Pfam" id="PF00155"/>
    </source>
</evidence>
<dbReference type="InterPro" id="IPR015422">
    <property type="entry name" value="PyrdxlP-dep_Trfase_small"/>
</dbReference>
<dbReference type="GO" id="GO:0030170">
    <property type="term" value="F:pyridoxal phosphate binding"/>
    <property type="evidence" value="ECO:0007669"/>
    <property type="project" value="InterPro"/>
</dbReference>